<comment type="caution">
    <text evidence="4">The sequence shown here is derived from an EMBL/GenBank/DDBJ whole genome shotgun (WGS) entry which is preliminary data.</text>
</comment>
<dbReference type="Pfam" id="PF00149">
    <property type="entry name" value="Metallophos"/>
    <property type="match status" value="1"/>
</dbReference>
<evidence type="ECO:0000256" key="1">
    <source>
        <dbReference type="ARBA" id="ARBA00022729"/>
    </source>
</evidence>
<sequence>MSIISKLFLSIALCATLSYGYGQEMSAREFPDRIMLTWSDSPATTQSVTWRAPDGASRFVAQLVEEQSSPELEEKALLVQGSFLDLDRGAGQKDKYGRVTFGNLKPGTVYAYRVGDGAYWSAWNQFRTADISGDFSFIYLGDAQNDLRSRWSRSIRRAFQHESNARFIMHAGDLINRSNTDSEWGEWYEGAGFIHQMIPAVPTPGNHEYTRDSLRNLVLDPHWKVQFELPQNGPSQLQDAVYYLDYQDLRVISLNSQLIMLDSAIAGVQERWIEQVLAASPKKWNIVLMHHPVYSTAKNRDNTILRERFKPIFEKYGVDLVLQGHDHTYARGAAGRQRPVYLLSVAGPKMYDSDSDRWMEVSASRTQLYQVIRITDSRLYFSSYKLNGQLFDSFELQKK</sequence>
<gene>
    <name evidence="4" type="ORF">ACFSQW_18260</name>
</gene>
<organism evidence="4 5">
    <name type="scientific">Sphingobacterium tabacisoli</name>
    <dbReference type="NCBI Taxonomy" id="2044855"/>
    <lineage>
        <taxon>Bacteria</taxon>
        <taxon>Pseudomonadati</taxon>
        <taxon>Bacteroidota</taxon>
        <taxon>Sphingobacteriia</taxon>
        <taxon>Sphingobacteriales</taxon>
        <taxon>Sphingobacteriaceae</taxon>
        <taxon>Sphingobacterium</taxon>
    </lineage>
</organism>
<dbReference type="PANTHER" id="PTHR45867">
    <property type="entry name" value="PURPLE ACID PHOSPHATASE"/>
    <property type="match status" value="1"/>
</dbReference>
<dbReference type="InterPro" id="IPR015914">
    <property type="entry name" value="PAPs_N"/>
</dbReference>
<dbReference type="EMBL" id="JBHULD010000018">
    <property type="protein sequence ID" value="MFD2556345.1"/>
    <property type="molecule type" value="Genomic_DNA"/>
</dbReference>
<keyword evidence="5" id="KW-1185">Reference proteome</keyword>
<dbReference type="InterPro" id="IPR029052">
    <property type="entry name" value="Metallo-depent_PP-like"/>
</dbReference>
<evidence type="ECO:0000313" key="5">
    <source>
        <dbReference type="Proteomes" id="UP001597440"/>
    </source>
</evidence>
<name>A0ABW5L7T0_9SPHI</name>
<protein>
    <submittedName>
        <fullName evidence="4">Metallophosphoesterase</fullName>
    </submittedName>
</protein>
<evidence type="ECO:0000259" key="2">
    <source>
        <dbReference type="Pfam" id="PF00149"/>
    </source>
</evidence>
<feature type="domain" description="Purple acid phosphatase N-terminal" evidence="3">
    <location>
        <begin position="31"/>
        <end position="128"/>
    </location>
</feature>
<dbReference type="InterPro" id="IPR008963">
    <property type="entry name" value="Purple_acid_Pase-like_N"/>
</dbReference>
<dbReference type="Gene3D" id="3.60.21.10">
    <property type="match status" value="1"/>
</dbReference>
<proteinExistence type="predicted"/>
<dbReference type="SUPFAM" id="SSF56300">
    <property type="entry name" value="Metallo-dependent phosphatases"/>
    <property type="match status" value="1"/>
</dbReference>
<accession>A0ABW5L7T0</accession>
<dbReference type="RefSeq" id="WP_210352589.1">
    <property type="nucleotide sequence ID" value="NZ_JAEQMU010000001.1"/>
</dbReference>
<feature type="domain" description="Calcineurin-like phosphoesterase" evidence="2">
    <location>
        <begin position="155"/>
        <end position="329"/>
    </location>
</feature>
<dbReference type="Gene3D" id="2.60.40.380">
    <property type="entry name" value="Purple acid phosphatase-like, N-terminal"/>
    <property type="match status" value="1"/>
</dbReference>
<evidence type="ECO:0000259" key="3">
    <source>
        <dbReference type="Pfam" id="PF16656"/>
    </source>
</evidence>
<dbReference type="InterPro" id="IPR004843">
    <property type="entry name" value="Calcineurin-like_PHP"/>
</dbReference>
<dbReference type="Proteomes" id="UP001597440">
    <property type="component" value="Unassembled WGS sequence"/>
</dbReference>
<reference evidence="5" key="1">
    <citation type="journal article" date="2019" name="Int. J. Syst. Evol. Microbiol.">
        <title>The Global Catalogue of Microorganisms (GCM) 10K type strain sequencing project: providing services to taxonomists for standard genome sequencing and annotation.</title>
        <authorList>
            <consortium name="The Broad Institute Genomics Platform"/>
            <consortium name="The Broad Institute Genome Sequencing Center for Infectious Disease"/>
            <person name="Wu L."/>
            <person name="Ma J."/>
        </authorList>
    </citation>
    <scope>NUCLEOTIDE SEQUENCE [LARGE SCALE GENOMIC DNA]</scope>
    <source>
        <strain evidence="5">KCTC 52298</strain>
    </source>
</reference>
<keyword evidence="1" id="KW-0732">Signal</keyword>
<dbReference type="Pfam" id="PF16656">
    <property type="entry name" value="Pur_ac_phosph_N"/>
    <property type="match status" value="1"/>
</dbReference>
<evidence type="ECO:0000313" key="4">
    <source>
        <dbReference type="EMBL" id="MFD2556345.1"/>
    </source>
</evidence>
<dbReference type="SUPFAM" id="SSF49363">
    <property type="entry name" value="Purple acid phosphatase, N-terminal domain"/>
    <property type="match status" value="1"/>
</dbReference>
<dbReference type="PANTHER" id="PTHR45867:SF3">
    <property type="entry name" value="ACID PHOSPHATASE TYPE 7"/>
    <property type="match status" value="1"/>
</dbReference>